<name>A0A9P8VC41_9PEZI</name>
<evidence type="ECO:0000256" key="6">
    <source>
        <dbReference type="SAM" id="Phobius"/>
    </source>
</evidence>
<dbReference type="AlphaFoldDB" id="A0A9P8VC41"/>
<sequence>MFHHARYVVSLAIDTRYIFHLHGSLIVFVSAAALTVVAADYGFGEHYWTIDPVDAPISLKIFYATQVLYIFLVILPKGKFCWAGAGLTILEDIAILLFPIPELRKLKLSFAKKVGVFFMFGIGSFACVASMVRLRYMVHFVHTLDATWENVDVVIESFIEICLAIICGNLPALRPLISRIRNKVTSWFTSPAQAVQQSGATESTSGRLVPPKESNEELHVIVAS</sequence>
<dbReference type="Pfam" id="PF20684">
    <property type="entry name" value="Fung_rhodopsin"/>
    <property type="match status" value="1"/>
</dbReference>
<comment type="subcellular location">
    <subcellularLocation>
        <location evidence="1">Membrane</location>
        <topology evidence="1">Multi-pass membrane protein</topology>
    </subcellularLocation>
</comment>
<comment type="caution">
    <text evidence="8">The sequence shown here is derived from an EMBL/GenBank/DDBJ whole genome shotgun (WGS) entry which is preliminary data.</text>
</comment>
<dbReference type="PANTHER" id="PTHR33048">
    <property type="entry name" value="PTH11-LIKE INTEGRAL MEMBRANE PROTEIN (AFU_ORTHOLOGUE AFUA_5G11245)"/>
    <property type="match status" value="1"/>
</dbReference>
<dbReference type="Proteomes" id="UP000770015">
    <property type="component" value="Unassembled WGS sequence"/>
</dbReference>
<organism evidence="8 9">
    <name type="scientific">Plectosphaerella plurivora</name>
    <dbReference type="NCBI Taxonomy" id="936078"/>
    <lineage>
        <taxon>Eukaryota</taxon>
        <taxon>Fungi</taxon>
        <taxon>Dikarya</taxon>
        <taxon>Ascomycota</taxon>
        <taxon>Pezizomycotina</taxon>
        <taxon>Sordariomycetes</taxon>
        <taxon>Hypocreomycetidae</taxon>
        <taxon>Glomerellales</taxon>
        <taxon>Plectosphaerellaceae</taxon>
        <taxon>Plectosphaerella</taxon>
    </lineage>
</organism>
<feature type="domain" description="Rhodopsin" evidence="7">
    <location>
        <begin position="78"/>
        <end position="179"/>
    </location>
</feature>
<comment type="similarity">
    <text evidence="5">Belongs to the SAT4 family.</text>
</comment>
<keyword evidence="2 6" id="KW-0812">Transmembrane</keyword>
<dbReference type="GO" id="GO:0016020">
    <property type="term" value="C:membrane"/>
    <property type="evidence" value="ECO:0007669"/>
    <property type="project" value="UniProtKB-SubCell"/>
</dbReference>
<dbReference type="PANTHER" id="PTHR33048:SF55">
    <property type="entry name" value="INTEGRAL MEMBRANE PROTEIN"/>
    <property type="match status" value="1"/>
</dbReference>
<feature type="transmembrane region" description="Helical" evidence="6">
    <location>
        <begin position="21"/>
        <end position="43"/>
    </location>
</feature>
<evidence type="ECO:0000256" key="3">
    <source>
        <dbReference type="ARBA" id="ARBA00022989"/>
    </source>
</evidence>
<evidence type="ECO:0000256" key="1">
    <source>
        <dbReference type="ARBA" id="ARBA00004141"/>
    </source>
</evidence>
<keyword evidence="9" id="KW-1185">Reference proteome</keyword>
<dbReference type="InterPro" id="IPR052337">
    <property type="entry name" value="SAT4-like"/>
</dbReference>
<keyword evidence="4 6" id="KW-0472">Membrane</keyword>
<evidence type="ECO:0000259" key="7">
    <source>
        <dbReference type="Pfam" id="PF20684"/>
    </source>
</evidence>
<feature type="transmembrane region" description="Helical" evidence="6">
    <location>
        <begin position="114"/>
        <end position="134"/>
    </location>
</feature>
<reference evidence="8" key="1">
    <citation type="journal article" date="2021" name="Nat. Commun.">
        <title>Genetic determinants of endophytism in the Arabidopsis root mycobiome.</title>
        <authorList>
            <person name="Mesny F."/>
            <person name="Miyauchi S."/>
            <person name="Thiergart T."/>
            <person name="Pickel B."/>
            <person name="Atanasova L."/>
            <person name="Karlsson M."/>
            <person name="Huettel B."/>
            <person name="Barry K.W."/>
            <person name="Haridas S."/>
            <person name="Chen C."/>
            <person name="Bauer D."/>
            <person name="Andreopoulos W."/>
            <person name="Pangilinan J."/>
            <person name="LaButti K."/>
            <person name="Riley R."/>
            <person name="Lipzen A."/>
            <person name="Clum A."/>
            <person name="Drula E."/>
            <person name="Henrissat B."/>
            <person name="Kohler A."/>
            <person name="Grigoriev I.V."/>
            <person name="Martin F.M."/>
            <person name="Hacquard S."/>
        </authorList>
    </citation>
    <scope>NUCLEOTIDE SEQUENCE</scope>
    <source>
        <strain evidence="8">MPI-SDFR-AT-0117</strain>
    </source>
</reference>
<accession>A0A9P8VC41</accession>
<feature type="transmembrane region" description="Helical" evidence="6">
    <location>
        <begin position="55"/>
        <end position="75"/>
    </location>
</feature>
<evidence type="ECO:0000313" key="8">
    <source>
        <dbReference type="EMBL" id="KAH6686222.1"/>
    </source>
</evidence>
<dbReference type="OrthoDB" id="5329176at2759"/>
<protein>
    <recommendedName>
        <fullName evidence="7">Rhodopsin domain-containing protein</fullName>
    </recommendedName>
</protein>
<evidence type="ECO:0000313" key="9">
    <source>
        <dbReference type="Proteomes" id="UP000770015"/>
    </source>
</evidence>
<dbReference type="InterPro" id="IPR049326">
    <property type="entry name" value="Rhodopsin_dom_fungi"/>
</dbReference>
<proteinExistence type="inferred from homology"/>
<gene>
    <name evidence="8" type="ORF">F5X68DRAFT_232386</name>
</gene>
<feature type="transmembrane region" description="Helical" evidence="6">
    <location>
        <begin position="154"/>
        <end position="173"/>
    </location>
</feature>
<keyword evidence="3 6" id="KW-1133">Transmembrane helix</keyword>
<dbReference type="EMBL" id="JAGSXJ010000013">
    <property type="protein sequence ID" value="KAH6686222.1"/>
    <property type="molecule type" value="Genomic_DNA"/>
</dbReference>
<evidence type="ECO:0000256" key="4">
    <source>
        <dbReference type="ARBA" id="ARBA00023136"/>
    </source>
</evidence>
<evidence type="ECO:0000256" key="5">
    <source>
        <dbReference type="ARBA" id="ARBA00038359"/>
    </source>
</evidence>
<evidence type="ECO:0000256" key="2">
    <source>
        <dbReference type="ARBA" id="ARBA00022692"/>
    </source>
</evidence>